<dbReference type="EMBL" id="LAZR01007538">
    <property type="protein sequence ID" value="KKM84608.1"/>
    <property type="molecule type" value="Genomic_DNA"/>
</dbReference>
<comment type="caution">
    <text evidence="1">The sequence shown here is derived from an EMBL/GenBank/DDBJ whole genome shotgun (WGS) entry which is preliminary data.</text>
</comment>
<accession>A0A0F9KS75</accession>
<name>A0A0F9KS75_9ZZZZ</name>
<dbReference type="AlphaFoldDB" id="A0A0F9KS75"/>
<proteinExistence type="predicted"/>
<reference evidence="1" key="1">
    <citation type="journal article" date="2015" name="Nature">
        <title>Complex archaea that bridge the gap between prokaryotes and eukaryotes.</title>
        <authorList>
            <person name="Spang A."/>
            <person name="Saw J.H."/>
            <person name="Jorgensen S.L."/>
            <person name="Zaremba-Niedzwiedzka K."/>
            <person name="Martijn J."/>
            <person name="Lind A.E."/>
            <person name="van Eijk R."/>
            <person name="Schleper C."/>
            <person name="Guy L."/>
            <person name="Ettema T.J."/>
        </authorList>
    </citation>
    <scope>NUCLEOTIDE SEQUENCE</scope>
</reference>
<sequence length="893" mass="96266">MVTANELRQSLEEDDQPFSIGESVGDVLRNFNTGLARTLGIPRAITDLNEQVGGTIFGNIGRKEEGERRPNILPTGEQIQKFGSKPGLDITFPPGEEPDTLAARTVQNIGAAAPILPFFGLTAPLIGLELGASFGAAAGGKLLQSTEFGQKHPELARGIGELGGGFGTIFTIPLARFLAKGGGIGAVIRLIKRVFPKSEKRALRRLDNVIEDPQKFLRELEISKGLPEGELLSTAEATGSVGAARLQKTVEENIPKVAAMIEKRRVQVINQLQKQFNKTGDIADARALLEAQVSLRASQAELALMKTTTAADPSILSTRAEKLLDRALKDARIIETKLFNKVSSKVRVDFNPVITKFKTLLDEITEGASKERIAPFLEGKLGRLNKQGKLSGGELASEVGKAIKTADFDAAGNRITIPIKGKTKVRVLAAKDFLQDISLEIKNLTFQRGKDNQIRILQGVKKAVQEALNTTKGGKALLDARQFSADLNRKFTRGTVGRILGRASGETPSPVLALEDIVGEGGVKAKESIIQALEASPQTRQQIEEFLKFRFALASVNKQNNRINVNAGNAFIKKFNEKSGILDDVFPELKRDFEDAILGQVDVDAFIGVGQVSRLSPLLKEQSAAAFFLSKDPGTEMAALMSNKSLKRTNFLSQLVKLTKDDPSGKALSGLQNGFTDELLKLGNVGDDVSKLRGSLMLNKLSELQPSALKAGLFSKEEFARLKTIANIFKRIETTRGATALKGGIVDDALSFLIEGTAAFTGARLGGAAGRGIGSSLVLAGRLSKKFTDSLRNLTNDQAKELLIRFVSDKELAKDLTTKISKLNQAQKSILIFRISRKIDEITSKAVQGIKENIPRVPVTAAAPAAGSFAAGISGEPDLEDEEITRKLEALLR</sequence>
<gene>
    <name evidence="1" type="ORF">LCGC14_1297460</name>
</gene>
<organism evidence="1">
    <name type="scientific">marine sediment metagenome</name>
    <dbReference type="NCBI Taxonomy" id="412755"/>
    <lineage>
        <taxon>unclassified sequences</taxon>
        <taxon>metagenomes</taxon>
        <taxon>ecological metagenomes</taxon>
    </lineage>
</organism>
<evidence type="ECO:0000313" key="1">
    <source>
        <dbReference type="EMBL" id="KKM84608.1"/>
    </source>
</evidence>
<protein>
    <submittedName>
        <fullName evidence="1">Uncharacterized protein</fullName>
    </submittedName>
</protein>